<evidence type="ECO:0000256" key="4">
    <source>
        <dbReference type="SAM" id="Phobius"/>
    </source>
</evidence>
<feature type="transmembrane region" description="Helical" evidence="4">
    <location>
        <begin position="157"/>
        <end position="179"/>
    </location>
</feature>
<dbReference type="PROSITE" id="PS50850">
    <property type="entry name" value="MFS"/>
    <property type="match status" value="1"/>
</dbReference>
<comment type="caution">
    <text evidence="6">The sequence shown here is derived from an EMBL/GenBank/DDBJ whole genome shotgun (WGS) entry which is preliminary data.</text>
</comment>
<dbReference type="Proteomes" id="UP000291334">
    <property type="component" value="Unassembled WGS sequence"/>
</dbReference>
<evidence type="ECO:0000313" key="7">
    <source>
        <dbReference type="Proteomes" id="UP000291334"/>
    </source>
</evidence>
<dbReference type="PANTHER" id="PTHR23521">
    <property type="entry name" value="TRANSPORTER MFS SUPERFAMILY"/>
    <property type="match status" value="1"/>
</dbReference>
<dbReference type="EMBL" id="QJUM01000011">
    <property type="protein sequence ID" value="TBV06498.1"/>
    <property type="molecule type" value="Genomic_DNA"/>
</dbReference>
<dbReference type="InterPro" id="IPR047200">
    <property type="entry name" value="MFS_YcaD-like"/>
</dbReference>
<dbReference type="InterPro" id="IPR036259">
    <property type="entry name" value="MFS_trans_sf"/>
</dbReference>
<evidence type="ECO:0000256" key="1">
    <source>
        <dbReference type="ARBA" id="ARBA00022692"/>
    </source>
</evidence>
<evidence type="ECO:0000256" key="2">
    <source>
        <dbReference type="ARBA" id="ARBA00022989"/>
    </source>
</evidence>
<dbReference type="InterPro" id="IPR020846">
    <property type="entry name" value="MFS_dom"/>
</dbReference>
<keyword evidence="7" id="KW-1185">Reference proteome</keyword>
<accession>A0ABY1Z6M8</accession>
<keyword evidence="3 4" id="KW-0472">Membrane</keyword>
<feature type="transmembrane region" description="Helical" evidence="4">
    <location>
        <begin position="129"/>
        <end position="151"/>
    </location>
</feature>
<feature type="transmembrane region" description="Helical" evidence="4">
    <location>
        <begin position="199"/>
        <end position="223"/>
    </location>
</feature>
<feature type="transmembrane region" description="Helical" evidence="4">
    <location>
        <begin position="288"/>
        <end position="310"/>
    </location>
</feature>
<feature type="domain" description="Major facilitator superfamily (MFS) profile" evidence="5">
    <location>
        <begin position="5"/>
        <end position="383"/>
    </location>
</feature>
<feature type="transmembrane region" description="Helical" evidence="4">
    <location>
        <begin position="39"/>
        <end position="59"/>
    </location>
</feature>
<dbReference type="Gene3D" id="1.20.1250.20">
    <property type="entry name" value="MFS general substrate transporter like domains"/>
    <property type="match status" value="2"/>
</dbReference>
<dbReference type="CDD" id="cd17477">
    <property type="entry name" value="MFS_YcaD_like"/>
    <property type="match status" value="1"/>
</dbReference>
<dbReference type="RefSeq" id="WP_131175307.1">
    <property type="nucleotide sequence ID" value="NZ_QJUM01000011.1"/>
</dbReference>
<dbReference type="InterPro" id="IPR011701">
    <property type="entry name" value="MFS"/>
</dbReference>
<feature type="transmembrane region" description="Helical" evidence="4">
    <location>
        <begin position="322"/>
        <end position="340"/>
    </location>
</feature>
<dbReference type="Pfam" id="PF07690">
    <property type="entry name" value="MFS_1"/>
    <property type="match status" value="1"/>
</dbReference>
<keyword evidence="1 4" id="KW-0812">Transmembrane</keyword>
<dbReference type="PANTHER" id="PTHR23521:SF3">
    <property type="entry name" value="MFS TRANSPORTER"/>
    <property type="match status" value="1"/>
</dbReference>
<feature type="transmembrane region" description="Helical" evidence="4">
    <location>
        <begin position="95"/>
        <end position="117"/>
    </location>
</feature>
<evidence type="ECO:0000259" key="5">
    <source>
        <dbReference type="PROSITE" id="PS50850"/>
    </source>
</evidence>
<organism evidence="6 7">
    <name type="scientific">Phytopseudomonas dryadis</name>
    <dbReference type="NCBI Taxonomy" id="2487520"/>
    <lineage>
        <taxon>Bacteria</taxon>
        <taxon>Pseudomonadati</taxon>
        <taxon>Pseudomonadota</taxon>
        <taxon>Gammaproteobacteria</taxon>
        <taxon>Pseudomonadales</taxon>
        <taxon>Pseudomonadaceae</taxon>
        <taxon>Phytopseudomonas</taxon>
    </lineage>
</organism>
<gene>
    <name evidence="6" type="ORF">DNK34_11360</name>
</gene>
<feature type="transmembrane region" description="Helical" evidence="4">
    <location>
        <begin position="352"/>
        <end position="369"/>
    </location>
</feature>
<feature type="transmembrane region" description="Helical" evidence="4">
    <location>
        <begin position="7"/>
        <end position="27"/>
    </location>
</feature>
<proteinExistence type="predicted"/>
<evidence type="ECO:0000313" key="6">
    <source>
        <dbReference type="EMBL" id="TBV06498.1"/>
    </source>
</evidence>
<keyword evidence="2 4" id="KW-1133">Transmembrane helix</keyword>
<evidence type="ECO:0000256" key="3">
    <source>
        <dbReference type="ARBA" id="ARBA00023136"/>
    </source>
</evidence>
<reference evidence="6 7" key="1">
    <citation type="submission" date="2018-06" db="EMBL/GenBank/DDBJ databases">
        <title>Three novel Pseudomonas species isolated from symptomatic oak.</title>
        <authorList>
            <person name="Bueno-Gonzalez V."/>
            <person name="Brady C."/>
        </authorList>
    </citation>
    <scope>NUCLEOTIDE SEQUENCE [LARGE SCALE GENOMIC DNA]</scope>
    <source>
        <strain evidence="6 7">P26B</strain>
    </source>
</reference>
<sequence>MNWKTYFAVCAAVISIGLALGVTMPLVSLRLESWGYGSFAIGVMAATPAVGVLLGASLAGRLAARCATPRLMQLCLLMGAVSVTGLALLQNYAVWVLLRLLLGVALTVVFILGESWINQLAVEKWRGRLVALYGTGYALSQLCGPLLLSVLGTRSDLGFWFGTALLIGGSALLIGRTGAPRVDAHSASGRGLLDFCRSLPAIAWAVMLFAAFEAMMLTLLPIYGLRQGFTQEVALLMASVVVVGDAALQLPIGLLADRMSRVTLFRGCGVVLLCSSLGIPALLHTPLIWPVLVLFGASAGGLFTLSLILIGERFRDDQLVRANAHVAQLWGIGCLIGPLATGAVSQWVSGHALPMMMALGAAGFVWLAWQRDAFAAQVPLSQP</sequence>
<feature type="transmembrane region" description="Helical" evidence="4">
    <location>
        <begin position="71"/>
        <end position="89"/>
    </location>
</feature>
<feature type="transmembrane region" description="Helical" evidence="4">
    <location>
        <begin position="263"/>
        <end position="282"/>
    </location>
</feature>
<name>A0ABY1Z6M8_9GAMM</name>
<feature type="transmembrane region" description="Helical" evidence="4">
    <location>
        <begin position="235"/>
        <end position="256"/>
    </location>
</feature>
<dbReference type="SUPFAM" id="SSF103473">
    <property type="entry name" value="MFS general substrate transporter"/>
    <property type="match status" value="1"/>
</dbReference>
<protein>
    <submittedName>
        <fullName evidence="6">MFS transporter</fullName>
    </submittedName>
</protein>